<feature type="compositionally biased region" description="Basic residues" evidence="1">
    <location>
        <begin position="70"/>
        <end position="87"/>
    </location>
</feature>
<keyword evidence="3" id="KW-1185">Reference proteome</keyword>
<dbReference type="SUPFAM" id="SSF48452">
    <property type="entry name" value="TPR-like"/>
    <property type="match status" value="1"/>
</dbReference>
<gene>
    <name evidence="2" type="ORF">TeGR_g12317</name>
</gene>
<dbReference type="InterPro" id="IPR011990">
    <property type="entry name" value="TPR-like_helical_dom_sf"/>
</dbReference>
<evidence type="ECO:0000256" key="1">
    <source>
        <dbReference type="SAM" id="MobiDB-lite"/>
    </source>
</evidence>
<dbReference type="EMBL" id="BRYB01001710">
    <property type="protein sequence ID" value="GMI31742.1"/>
    <property type="molecule type" value="Genomic_DNA"/>
</dbReference>
<feature type="region of interest" description="Disordered" evidence="1">
    <location>
        <begin position="725"/>
        <end position="764"/>
    </location>
</feature>
<proteinExistence type="predicted"/>
<feature type="compositionally biased region" description="Basic and acidic residues" evidence="1">
    <location>
        <begin position="725"/>
        <end position="760"/>
    </location>
</feature>
<feature type="compositionally biased region" description="Pro residues" evidence="1">
    <location>
        <begin position="1"/>
        <end position="11"/>
    </location>
</feature>
<evidence type="ECO:0000313" key="2">
    <source>
        <dbReference type="EMBL" id="GMI31742.1"/>
    </source>
</evidence>
<feature type="region of interest" description="Disordered" evidence="1">
    <location>
        <begin position="781"/>
        <end position="807"/>
    </location>
</feature>
<feature type="region of interest" description="Disordered" evidence="1">
    <location>
        <begin position="416"/>
        <end position="442"/>
    </location>
</feature>
<feature type="compositionally biased region" description="Pro residues" evidence="1">
    <location>
        <begin position="88"/>
        <end position="100"/>
    </location>
</feature>
<comment type="caution">
    <text evidence="2">The sequence shown here is derived from an EMBL/GenBank/DDBJ whole genome shotgun (WGS) entry which is preliminary data.</text>
</comment>
<dbReference type="Proteomes" id="UP001165060">
    <property type="component" value="Unassembled WGS sequence"/>
</dbReference>
<protein>
    <submittedName>
        <fullName evidence="2">Uncharacterized protein</fullName>
    </submittedName>
</protein>
<feature type="compositionally biased region" description="Polar residues" evidence="1">
    <location>
        <begin position="28"/>
        <end position="38"/>
    </location>
</feature>
<accession>A0ABQ6MSX9</accession>
<evidence type="ECO:0000313" key="3">
    <source>
        <dbReference type="Proteomes" id="UP001165060"/>
    </source>
</evidence>
<name>A0ABQ6MSX9_9STRA</name>
<organism evidence="2 3">
    <name type="scientific">Tetraparma gracilis</name>
    <dbReference type="NCBI Taxonomy" id="2962635"/>
    <lineage>
        <taxon>Eukaryota</taxon>
        <taxon>Sar</taxon>
        <taxon>Stramenopiles</taxon>
        <taxon>Ochrophyta</taxon>
        <taxon>Bolidophyceae</taxon>
        <taxon>Parmales</taxon>
        <taxon>Triparmaceae</taxon>
        <taxon>Tetraparma</taxon>
    </lineage>
</organism>
<feature type="region of interest" description="Disordered" evidence="1">
    <location>
        <begin position="1"/>
        <end position="47"/>
    </location>
</feature>
<sequence length="807" mass="89877">MPPSASPPSSPRRPTLTEIRASVKRQVAQYSTRASAQQTREEDNQRYARSVLEMCRMDSEEQVLTDPSHNYKHTHKPHHHHHHHHHAPPPPKNPEPPPPTGDLNAESEVTPPLSPGRTLTDIQDLRKALPKHPTPLSLALLIARKYVSLNMDSSAIPFFQMSCKIVPYVPIPMLPVDFVAEKRKLERMGGPQKERYLAAKAEQEKEDERAFLEEQRVRVMSSHYEIGRAHLEIKEAENATENLRVWMGMSTEGEEREGIWREIDRLVSGYHDLSDLAVGEWTDKSYSAATMYCERSLGSLRDLHLHVLEALLPLTPEDPVILKKLSRLYCLLREFPRAQHLWERYTEVTQGQHIKAMKTYKHGEFYETPLSAPPAFETGFGYNQKVGGGPLGAGTAAVSFYSVDAAHDRVKEASRRDFTGFSSGDTGKRSYGDGPSQASGGQHIGATTVLYALPPGGWSDETKAFRREPGGMRAALSGGQEGVEKEIKRVGGGVIMGYGVERDKVHAEKNAEGLARATVNNKNVGIGCTPPEAGEEDEYAHMRAPDGSLDQRYKPTMREDILTMNSDVGVGGEEGEGELLYGDLRNADGTLRLPLQLRSDTSLPHPVGQPVWVKGGTLPPRLYSEHDFRIMAGECDLANPDSIHKKASFSVFKQDYGPLPPLVRFRHDGSALTPHEMKRLQRIEAKPGKFGAVPERNIREPPQQTFAGRSAKPTREMMALYRKAEEGAGDSKKKAKAKREVEKKKRAEEAAMRARGEKLQRQIHAQRTAKLERKFTVGLGGKKDLIPVPARKTGGRTKEQIMEGVAE</sequence>
<feature type="region of interest" description="Disordered" evidence="1">
    <location>
        <begin position="67"/>
        <end position="118"/>
    </location>
</feature>
<reference evidence="2 3" key="1">
    <citation type="journal article" date="2023" name="Commun. Biol.">
        <title>Genome analysis of Parmales, the sister group of diatoms, reveals the evolutionary specialization of diatoms from phago-mixotrophs to photoautotrophs.</title>
        <authorList>
            <person name="Ban H."/>
            <person name="Sato S."/>
            <person name="Yoshikawa S."/>
            <person name="Yamada K."/>
            <person name="Nakamura Y."/>
            <person name="Ichinomiya M."/>
            <person name="Sato N."/>
            <person name="Blanc-Mathieu R."/>
            <person name="Endo H."/>
            <person name="Kuwata A."/>
            <person name="Ogata H."/>
        </authorList>
    </citation>
    <scope>NUCLEOTIDE SEQUENCE [LARGE SCALE GENOMIC DNA]</scope>
</reference>